<dbReference type="SUPFAM" id="SSF74853">
    <property type="entry name" value="Lamin A/C globular tail domain"/>
    <property type="match status" value="1"/>
</dbReference>
<dbReference type="InterPro" id="IPR008965">
    <property type="entry name" value="CBM2/CBM3_carb-bd_dom_sf"/>
</dbReference>
<dbReference type="Pfam" id="PF00963">
    <property type="entry name" value="Cohesin"/>
    <property type="match status" value="2"/>
</dbReference>
<keyword evidence="4" id="KW-1185">Reference proteome</keyword>
<evidence type="ECO:0000313" key="4">
    <source>
        <dbReference type="Proteomes" id="UP000186940"/>
    </source>
</evidence>
<proteinExistence type="predicted"/>
<name>A0A1F2PAB8_9EURY</name>
<dbReference type="GO" id="GO:0030246">
    <property type="term" value="F:carbohydrate binding"/>
    <property type="evidence" value="ECO:0007669"/>
    <property type="project" value="InterPro"/>
</dbReference>
<comment type="caution">
    <text evidence="3">The sequence shown here is derived from an EMBL/GenBank/DDBJ whole genome shotgun (WGS) entry which is preliminary data.</text>
</comment>
<dbReference type="AlphaFoldDB" id="A0A1F2PAB8"/>
<dbReference type="SUPFAM" id="SSF49384">
    <property type="entry name" value="Carbohydrate-binding domain"/>
    <property type="match status" value="2"/>
</dbReference>
<dbReference type="Proteomes" id="UP000186940">
    <property type="component" value="Unassembled WGS sequence"/>
</dbReference>
<organism evidence="3 4">
    <name type="scientific">Candidatus Syntropharchaeum caldarium</name>
    <dbReference type="NCBI Taxonomy" id="1838285"/>
    <lineage>
        <taxon>Archaea</taxon>
        <taxon>Methanobacteriati</taxon>
        <taxon>Methanobacteriota</taxon>
        <taxon>Stenosarchaea group</taxon>
        <taxon>Methanomicrobia</taxon>
        <taxon>Methanosarcinales</taxon>
        <taxon>ANME-2 cluster</taxon>
        <taxon>Candidatus Syntropharchaeum</taxon>
    </lineage>
</organism>
<evidence type="ECO:0000259" key="2">
    <source>
        <dbReference type="PROSITE" id="PS51841"/>
    </source>
</evidence>
<dbReference type="Pfam" id="PF00932">
    <property type="entry name" value="LTD"/>
    <property type="match status" value="1"/>
</dbReference>
<dbReference type="GO" id="GO:0000272">
    <property type="term" value="P:polysaccharide catabolic process"/>
    <property type="evidence" value="ECO:0007669"/>
    <property type="project" value="InterPro"/>
</dbReference>
<dbReference type="PROSITE" id="PS51841">
    <property type="entry name" value="LTD"/>
    <property type="match status" value="1"/>
</dbReference>
<reference evidence="3" key="1">
    <citation type="submission" date="2016-05" db="EMBL/GenBank/DDBJ databases">
        <title>Microbial consortia oxidize butane by reversing methanogenesis.</title>
        <authorList>
            <person name="Laso-Perez R."/>
            <person name="Richter M."/>
            <person name="Wegener G."/>
            <person name="Musat F."/>
        </authorList>
    </citation>
    <scope>NUCLEOTIDE SEQUENCE [LARGE SCALE GENOMIC DNA]</scope>
    <source>
        <strain evidence="3">BOX2</strain>
    </source>
</reference>
<dbReference type="InterPro" id="IPR002102">
    <property type="entry name" value="Cohesin_dom"/>
</dbReference>
<feature type="compositionally biased region" description="Acidic residues" evidence="1">
    <location>
        <begin position="384"/>
        <end position="396"/>
    </location>
</feature>
<dbReference type="InterPro" id="IPR001322">
    <property type="entry name" value="Lamin_tail_dom"/>
</dbReference>
<evidence type="ECO:0000313" key="3">
    <source>
        <dbReference type="EMBL" id="OFV67994.1"/>
    </source>
</evidence>
<dbReference type="STRING" id="1838285.SCAL_000634"/>
<sequence length="436" mass="46171">MMRHKLAASVVAILIVASALVITAAANEETVISIEDVAAGKGESVTVPIIIKNLDGGLGANIILNFDPDVVQVLDIDGSDFNFPVYSQIDNEAGYVQYAAFNFPTSLTGDVVFAEVTFEAVGEGGDTSPLDLTVTSLTDGMDEITHTVVDGTFTVLDTIVSIENLSCEAGETTTVPIMIENLYQGLGANIILNFDPDVVQVLDVADGEFNFPLYRDINNSAGSIQYTALNFPTSLTGDVVFAQITFEAVGAIGDTSPLDLTVISLTDGVDEITHRVVDGTFTIEAGDAVPKVVVNEFLSDPLPGDSEWIELYNLMDEDISLDDWTIEDNTASPASLNGKTIPANGFLLLNKSTDFSFGLNNGGDTIILKNGGNVIDRVTYGDFDDGDVSDNAEAPEDGASAGRYPDGMDTDVDSNDFAIFENTTPGGANTPPQQIF</sequence>
<dbReference type="CDD" id="cd08547">
    <property type="entry name" value="Type_II_cohesin"/>
    <property type="match status" value="2"/>
</dbReference>
<dbReference type="Gene3D" id="2.60.40.680">
    <property type="match status" value="2"/>
</dbReference>
<dbReference type="EMBL" id="LYOS01000002">
    <property type="protein sequence ID" value="OFV67994.1"/>
    <property type="molecule type" value="Genomic_DNA"/>
</dbReference>
<accession>A0A1F2PAB8</accession>
<gene>
    <name evidence="3" type="ORF">SCAL_000634</name>
</gene>
<feature type="region of interest" description="Disordered" evidence="1">
    <location>
        <begin position="384"/>
        <end position="408"/>
    </location>
</feature>
<evidence type="ECO:0000256" key="1">
    <source>
        <dbReference type="SAM" id="MobiDB-lite"/>
    </source>
</evidence>
<feature type="domain" description="LTD" evidence="2">
    <location>
        <begin position="279"/>
        <end position="382"/>
    </location>
</feature>
<dbReference type="InterPro" id="IPR036415">
    <property type="entry name" value="Lamin_tail_dom_sf"/>
</dbReference>
<protein>
    <submittedName>
        <fullName evidence="3">Secreted protein containing Cellulosome anchoring protein, cohesin region domain protein</fullName>
    </submittedName>
</protein>